<dbReference type="InterPro" id="IPR001584">
    <property type="entry name" value="Integrase_cat-core"/>
</dbReference>
<keyword evidence="1" id="KW-0540">Nuclease</keyword>
<evidence type="ECO:0000313" key="11">
    <source>
        <dbReference type="EnsemblPlants" id="TuG1812G0400001119.01.T01.cds472540"/>
    </source>
</evidence>
<evidence type="ECO:0000256" key="4">
    <source>
        <dbReference type="ARBA" id="ARBA00022801"/>
    </source>
</evidence>
<dbReference type="GO" id="GO:0003887">
    <property type="term" value="F:DNA-directed DNA polymerase activity"/>
    <property type="evidence" value="ECO:0007669"/>
    <property type="project" value="UniProtKB-KW"/>
</dbReference>
<keyword evidence="2" id="KW-0479">Metal-binding</keyword>
<keyword evidence="6" id="KW-0229">DNA integration</keyword>
<keyword evidence="7" id="KW-0695">RNA-directed DNA polymerase</keyword>
<evidence type="ECO:0000256" key="2">
    <source>
        <dbReference type="ARBA" id="ARBA00022723"/>
    </source>
</evidence>
<dbReference type="Proteomes" id="UP000015106">
    <property type="component" value="Chromosome 4"/>
</dbReference>
<dbReference type="GO" id="GO:0006310">
    <property type="term" value="P:DNA recombination"/>
    <property type="evidence" value="ECO:0007669"/>
    <property type="project" value="UniProtKB-KW"/>
</dbReference>
<name>A0A8R7Q100_TRIUA</name>
<dbReference type="Gene3D" id="3.30.420.10">
    <property type="entry name" value="Ribonuclease H-like superfamily/Ribonuclease H"/>
    <property type="match status" value="1"/>
</dbReference>
<dbReference type="GO" id="GO:0004519">
    <property type="term" value="F:endonuclease activity"/>
    <property type="evidence" value="ECO:0007669"/>
    <property type="project" value="UniProtKB-KW"/>
</dbReference>
<dbReference type="GO" id="GO:0003676">
    <property type="term" value="F:nucleic acid binding"/>
    <property type="evidence" value="ECO:0007669"/>
    <property type="project" value="InterPro"/>
</dbReference>
<dbReference type="EnsemblPlants" id="TuG1812G0400001119.01.T01">
    <property type="protein sequence ID" value="TuG1812G0400001119.01.T01.cds472540"/>
    <property type="gene ID" value="TuG1812G0400001119.01"/>
</dbReference>
<dbReference type="GO" id="GO:0015074">
    <property type="term" value="P:DNA integration"/>
    <property type="evidence" value="ECO:0007669"/>
    <property type="project" value="UniProtKB-KW"/>
</dbReference>
<protein>
    <recommendedName>
        <fullName evidence="10">Integrase catalytic domain-containing protein</fullName>
    </recommendedName>
</protein>
<proteinExistence type="predicted"/>
<evidence type="ECO:0000256" key="7">
    <source>
        <dbReference type="ARBA" id="ARBA00022918"/>
    </source>
</evidence>
<organism evidence="11 12">
    <name type="scientific">Triticum urartu</name>
    <name type="common">Red wild einkorn</name>
    <name type="synonym">Crithodium urartu</name>
    <dbReference type="NCBI Taxonomy" id="4572"/>
    <lineage>
        <taxon>Eukaryota</taxon>
        <taxon>Viridiplantae</taxon>
        <taxon>Streptophyta</taxon>
        <taxon>Embryophyta</taxon>
        <taxon>Tracheophyta</taxon>
        <taxon>Spermatophyta</taxon>
        <taxon>Magnoliopsida</taxon>
        <taxon>Liliopsida</taxon>
        <taxon>Poales</taxon>
        <taxon>Poaceae</taxon>
        <taxon>BOP clade</taxon>
        <taxon>Pooideae</taxon>
        <taxon>Triticodae</taxon>
        <taxon>Triticeae</taxon>
        <taxon>Triticinae</taxon>
        <taxon>Triticum</taxon>
    </lineage>
</organism>
<dbReference type="GO" id="GO:0046872">
    <property type="term" value="F:metal ion binding"/>
    <property type="evidence" value="ECO:0007669"/>
    <property type="project" value="UniProtKB-KW"/>
</dbReference>
<dbReference type="InterPro" id="IPR036397">
    <property type="entry name" value="RNaseH_sf"/>
</dbReference>
<sequence>MYYLVVLDSCTHYVWTFPLRHKSDVLSVLTAFYAYVQTQFERPVLAFQTDNGKEFDSLAVRS</sequence>
<evidence type="ECO:0000256" key="5">
    <source>
        <dbReference type="ARBA" id="ARBA00022842"/>
    </source>
</evidence>
<evidence type="ECO:0000256" key="6">
    <source>
        <dbReference type="ARBA" id="ARBA00022908"/>
    </source>
</evidence>
<dbReference type="AlphaFoldDB" id="A0A8R7Q100"/>
<reference evidence="12" key="1">
    <citation type="journal article" date="2013" name="Nature">
        <title>Draft genome of the wheat A-genome progenitor Triticum urartu.</title>
        <authorList>
            <person name="Ling H.Q."/>
            <person name="Zhao S."/>
            <person name="Liu D."/>
            <person name="Wang J."/>
            <person name="Sun H."/>
            <person name="Zhang C."/>
            <person name="Fan H."/>
            <person name="Li D."/>
            <person name="Dong L."/>
            <person name="Tao Y."/>
            <person name="Gao C."/>
            <person name="Wu H."/>
            <person name="Li Y."/>
            <person name="Cui Y."/>
            <person name="Guo X."/>
            <person name="Zheng S."/>
            <person name="Wang B."/>
            <person name="Yu K."/>
            <person name="Liang Q."/>
            <person name="Yang W."/>
            <person name="Lou X."/>
            <person name="Chen J."/>
            <person name="Feng M."/>
            <person name="Jian J."/>
            <person name="Zhang X."/>
            <person name="Luo G."/>
            <person name="Jiang Y."/>
            <person name="Liu J."/>
            <person name="Wang Z."/>
            <person name="Sha Y."/>
            <person name="Zhang B."/>
            <person name="Wu H."/>
            <person name="Tang D."/>
            <person name="Shen Q."/>
            <person name="Xue P."/>
            <person name="Zou S."/>
            <person name="Wang X."/>
            <person name="Liu X."/>
            <person name="Wang F."/>
            <person name="Yang Y."/>
            <person name="An X."/>
            <person name="Dong Z."/>
            <person name="Zhang K."/>
            <person name="Zhang X."/>
            <person name="Luo M.C."/>
            <person name="Dvorak J."/>
            <person name="Tong Y."/>
            <person name="Wang J."/>
            <person name="Yang H."/>
            <person name="Li Z."/>
            <person name="Wang D."/>
            <person name="Zhang A."/>
            <person name="Wang J."/>
        </authorList>
    </citation>
    <scope>NUCLEOTIDE SEQUENCE</scope>
    <source>
        <strain evidence="12">cv. G1812</strain>
    </source>
</reference>
<keyword evidence="12" id="KW-1185">Reference proteome</keyword>
<evidence type="ECO:0000256" key="9">
    <source>
        <dbReference type="ARBA" id="ARBA00023172"/>
    </source>
</evidence>
<keyword evidence="9" id="KW-0233">DNA recombination</keyword>
<evidence type="ECO:0000256" key="3">
    <source>
        <dbReference type="ARBA" id="ARBA00022759"/>
    </source>
</evidence>
<dbReference type="InterPro" id="IPR039537">
    <property type="entry name" value="Retrotran_Ty1/copia-like"/>
</dbReference>
<dbReference type="GO" id="GO:0003964">
    <property type="term" value="F:RNA-directed DNA polymerase activity"/>
    <property type="evidence" value="ECO:0007669"/>
    <property type="project" value="UniProtKB-KW"/>
</dbReference>
<evidence type="ECO:0000256" key="1">
    <source>
        <dbReference type="ARBA" id="ARBA00022722"/>
    </source>
</evidence>
<dbReference type="PANTHER" id="PTHR42648">
    <property type="entry name" value="TRANSPOSASE, PUTATIVE-RELATED"/>
    <property type="match status" value="1"/>
</dbReference>
<reference evidence="11" key="3">
    <citation type="submission" date="2022-06" db="UniProtKB">
        <authorList>
            <consortium name="EnsemblPlants"/>
        </authorList>
    </citation>
    <scope>IDENTIFICATION</scope>
</reference>
<keyword evidence="8" id="KW-0548">Nucleotidyltransferase</keyword>
<evidence type="ECO:0000313" key="12">
    <source>
        <dbReference type="Proteomes" id="UP000015106"/>
    </source>
</evidence>
<keyword evidence="8" id="KW-0808">Transferase</keyword>
<dbReference type="InterPro" id="IPR012337">
    <property type="entry name" value="RNaseH-like_sf"/>
</dbReference>
<evidence type="ECO:0000259" key="10">
    <source>
        <dbReference type="PROSITE" id="PS50994"/>
    </source>
</evidence>
<dbReference type="SUPFAM" id="SSF53098">
    <property type="entry name" value="Ribonuclease H-like"/>
    <property type="match status" value="1"/>
</dbReference>
<keyword evidence="3" id="KW-0255">Endonuclease</keyword>
<accession>A0A8R7Q100</accession>
<evidence type="ECO:0000256" key="8">
    <source>
        <dbReference type="ARBA" id="ARBA00022932"/>
    </source>
</evidence>
<dbReference type="PROSITE" id="PS50994">
    <property type="entry name" value="INTEGRASE"/>
    <property type="match status" value="1"/>
</dbReference>
<keyword evidence="4" id="KW-0378">Hydrolase</keyword>
<dbReference type="GO" id="GO:0016787">
    <property type="term" value="F:hydrolase activity"/>
    <property type="evidence" value="ECO:0007669"/>
    <property type="project" value="UniProtKB-KW"/>
</dbReference>
<keyword evidence="8" id="KW-0239">DNA-directed DNA polymerase</keyword>
<dbReference type="PANTHER" id="PTHR42648:SF11">
    <property type="entry name" value="TRANSPOSON TY4-P GAG-POL POLYPROTEIN"/>
    <property type="match status" value="1"/>
</dbReference>
<reference evidence="11" key="2">
    <citation type="submission" date="2018-03" db="EMBL/GenBank/DDBJ databases">
        <title>The Triticum urartu genome reveals the dynamic nature of wheat genome evolution.</title>
        <authorList>
            <person name="Ling H."/>
            <person name="Ma B."/>
            <person name="Shi X."/>
            <person name="Liu H."/>
            <person name="Dong L."/>
            <person name="Sun H."/>
            <person name="Cao Y."/>
            <person name="Gao Q."/>
            <person name="Zheng S."/>
            <person name="Li Y."/>
            <person name="Yu Y."/>
            <person name="Du H."/>
            <person name="Qi M."/>
            <person name="Li Y."/>
            <person name="Yu H."/>
            <person name="Cui Y."/>
            <person name="Wang N."/>
            <person name="Chen C."/>
            <person name="Wu H."/>
            <person name="Zhao Y."/>
            <person name="Zhang J."/>
            <person name="Li Y."/>
            <person name="Zhou W."/>
            <person name="Zhang B."/>
            <person name="Hu W."/>
            <person name="Eijk M."/>
            <person name="Tang J."/>
            <person name="Witsenboer H."/>
            <person name="Zhao S."/>
            <person name="Li Z."/>
            <person name="Zhang A."/>
            <person name="Wang D."/>
            <person name="Liang C."/>
        </authorList>
    </citation>
    <scope>NUCLEOTIDE SEQUENCE [LARGE SCALE GENOMIC DNA]</scope>
    <source>
        <strain evidence="11">cv. G1812</strain>
    </source>
</reference>
<feature type="domain" description="Integrase catalytic" evidence="10">
    <location>
        <begin position="1"/>
        <end position="62"/>
    </location>
</feature>
<dbReference type="Gramene" id="TuG1812G0400001119.01.T01">
    <property type="protein sequence ID" value="TuG1812G0400001119.01.T01.cds472540"/>
    <property type="gene ID" value="TuG1812G0400001119.01"/>
</dbReference>
<keyword evidence="5" id="KW-0460">Magnesium</keyword>